<dbReference type="Gene3D" id="3.40.50.970">
    <property type="match status" value="1"/>
</dbReference>
<dbReference type="PANTHER" id="PTHR32154:SF0">
    <property type="entry name" value="PYRUVATE-FLAVODOXIN OXIDOREDUCTASE-RELATED"/>
    <property type="match status" value="1"/>
</dbReference>
<dbReference type="eggNOG" id="arCOG01608">
    <property type="taxonomic scope" value="Archaea"/>
</dbReference>
<keyword evidence="3" id="KW-0175">Coiled coil</keyword>
<dbReference type="STRING" id="693661.Arcve_0797"/>
<dbReference type="SUPFAM" id="SSF52922">
    <property type="entry name" value="TK C-terminal domain-like"/>
    <property type="match status" value="1"/>
</dbReference>
<dbReference type="GO" id="GO:0019164">
    <property type="term" value="F:pyruvate synthase activity"/>
    <property type="evidence" value="ECO:0007669"/>
    <property type="project" value="UniProtKB-EC"/>
</dbReference>
<dbReference type="InterPro" id="IPR050722">
    <property type="entry name" value="Pyruvate:ferred/Flavod_OxRd"/>
</dbReference>
<dbReference type="InterPro" id="IPR033412">
    <property type="entry name" value="PFOR_II"/>
</dbReference>
<keyword evidence="2 6" id="KW-0560">Oxidoreductase</keyword>
<evidence type="ECO:0000313" key="6">
    <source>
        <dbReference type="EMBL" id="AEA46813.1"/>
    </source>
</evidence>
<dbReference type="InterPro" id="IPR002880">
    <property type="entry name" value="Pyrv_Fd/Flavodoxin_OxRdtase_N"/>
</dbReference>
<proteinExistence type="predicted"/>
<dbReference type="FunFam" id="3.40.50.920:FF:000010">
    <property type="entry name" value="Pyruvate ferredoxin oxidoreductase, alpha subunit"/>
    <property type="match status" value="1"/>
</dbReference>
<dbReference type="CDD" id="cd07034">
    <property type="entry name" value="TPP_PYR_PFOR_IOR-alpha_like"/>
    <property type="match status" value="1"/>
</dbReference>
<dbReference type="KEGG" id="ave:Arcve_0797"/>
<dbReference type="InterPro" id="IPR009014">
    <property type="entry name" value="Transketo_C/PFOR_II"/>
</dbReference>
<name>F2KRX2_ARCVS</name>
<evidence type="ECO:0000256" key="2">
    <source>
        <dbReference type="ARBA" id="ARBA00023002"/>
    </source>
</evidence>
<gene>
    <name evidence="6" type="ordered locus">Arcve_0797</name>
</gene>
<evidence type="ECO:0000313" key="7">
    <source>
        <dbReference type="Proteomes" id="UP000008136"/>
    </source>
</evidence>
<dbReference type="FunFam" id="3.40.50.970:FF:000012">
    <property type="entry name" value="Pyruvate:ferredoxin (Flavodoxin) oxidoreductase"/>
    <property type="match status" value="1"/>
</dbReference>
<feature type="coiled-coil region" evidence="3">
    <location>
        <begin position="220"/>
        <end position="247"/>
    </location>
</feature>
<sequence length="383" mass="42889">MKYVVQEGSHSIAEAVALCRPDVIAAFPITPQTHIVERLAELVANGTLDAEFVNVESEHSALSLIAGAEACGMRTYTATSSQGLALMHEVLHAVSGMRLPVVMTVANRALSAPLNIWNDHSDSMSQRDTSWMQFYAESVQEAVDLTIQAYRIAESSDVMLPAMICMDGYVLTHTYEPVILPDRALVDEFLPPYEPEYRLDPENPMTFGVYALPSDYMEFKWEQQKAMENAKRRIIRANREYRKMFGRTYGNGLIETYNMDGAEVALIAMGSICGTIKEAIEHMNGVGLVRLRTYRPFPFDELRNTLKDVETVVVIDRAFSYGFEGPLFSEVKAALYTMDSRPKVCNFVVGLGGRDTRIADVEEIVEKAKKLEGGEVVWFKLRA</sequence>
<dbReference type="RefSeq" id="WP_013683485.1">
    <property type="nucleotide sequence ID" value="NC_015320.1"/>
</dbReference>
<organism evidence="6 7">
    <name type="scientific">Archaeoglobus veneficus (strain DSM 11195 / SNP6)</name>
    <dbReference type="NCBI Taxonomy" id="693661"/>
    <lineage>
        <taxon>Archaea</taxon>
        <taxon>Methanobacteriati</taxon>
        <taxon>Methanobacteriota</taxon>
        <taxon>Archaeoglobi</taxon>
        <taxon>Archaeoglobales</taxon>
        <taxon>Archaeoglobaceae</taxon>
        <taxon>Archaeoglobus</taxon>
    </lineage>
</organism>
<dbReference type="GO" id="GO:0006979">
    <property type="term" value="P:response to oxidative stress"/>
    <property type="evidence" value="ECO:0007669"/>
    <property type="project" value="TreeGrafter"/>
</dbReference>
<evidence type="ECO:0000256" key="3">
    <source>
        <dbReference type="SAM" id="Coils"/>
    </source>
</evidence>
<accession>F2KRX2</accession>
<dbReference type="EMBL" id="CP002588">
    <property type="protein sequence ID" value="AEA46813.1"/>
    <property type="molecule type" value="Genomic_DNA"/>
</dbReference>
<dbReference type="InterPro" id="IPR029061">
    <property type="entry name" value="THDP-binding"/>
</dbReference>
<dbReference type="OrthoDB" id="372068at2157"/>
<dbReference type="EC" id="1.2.7.1" evidence="6"/>
<keyword evidence="7" id="KW-1185">Reference proteome</keyword>
<dbReference type="GeneID" id="10393900"/>
<dbReference type="Gene3D" id="3.40.50.920">
    <property type="match status" value="1"/>
</dbReference>
<evidence type="ECO:0000259" key="4">
    <source>
        <dbReference type="Pfam" id="PF01855"/>
    </source>
</evidence>
<feature type="domain" description="Pyruvate flavodoxin/ferredoxin oxidoreductase pyrimidine binding" evidence="4">
    <location>
        <begin position="15"/>
        <end position="235"/>
    </location>
</feature>
<dbReference type="PANTHER" id="PTHR32154">
    <property type="entry name" value="PYRUVATE-FLAVODOXIN OXIDOREDUCTASE-RELATED"/>
    <property type="match status" value="1"/>
</dbReference>
<dbReference type="Pfam" id="PF01855">
    <property type="entry name" value="POR_N"/>
    <property type="match status" value="1"/>
</dbReference>
<protein>
    <submittedName>
        <fullName evidence="6">Pyruvate synthase</fullName>
        <ecNumber evidence="6">1.2.7.1</ecNumber>
    </submittedName>
</protein>
<keyword evidence="6" id="KW-0670">Pyruvate</keyword>
<dbReference type="AlphaFoldDB" id="F2KRX2"/>
<evidence type="ECO:0000256" key="1">
    <source>
        <dbReference type="ARBA" id="ARBA00011595"/>
    </source>
</evidence>
<dbReference type="Pfam" id="PF17147">
    <property type="entry name" value="PFOR_II"/>
    <property type="match status" value="1"/>
</dbReference>
<dbReference type="SUPFAM" id="SSF52518">
    <property type="entry name" value="Thiamin diphosphate-binding fold (THDP-binding)"/>
    <property type="match status" value="1"/>
</dbReference>
<feature type="domain" description="Pyruvate:ferredoxin oxidoreductase core" evidence="5">
    <location>
        <begin position="262"/>
        <end position="361"/>
    </location>
</feature>
<dbReference type="HOGENOM" id="CLU_002569_5_0_2"/>
<dbReference type="Proteomes" id="UP000008136">
    <property type="component" value="Chromosome"/>
</dbReference>
<comment type="subunit">
    <text evidence="1">Heterotetramer of one alpha, one beta, one delta and one gamma chain.</text>
</comment>
<reference evidence="6 7" key="1">
    <citation type="submission" date="2011-03" db="EMBL/GenBank/DDBJ databases">
        <title>The complete genome of Archaeoglobus veneficus SNP6.</title>
        <authorList>
            <consortium name="US DOE Joint Genome Institute (JGI-PGF)"/>
            <person name="Lucas S."/>
            <person name="Copeland A."/>
            <person name="Lapidus A."/>
            <person name="Bruce D."/>
            <person name="Goodwin L."/>
            <person name="Pitluck S."/>
            <person name="Kyrpides N."/>
            <person name="Mavromatis K."/>
            <person name="Pagani I."/>
            <person name="Ivanova N."/>
            <person name="Mikhailova N."/>
            <person name="Lu M."/>
            <person name="Detter J.C."/>
            <person name="Tapia R."/>
            <person name="Han C."/>
            <person name="Land M."/>
            <person name="Hauser L."/>
            <person name="Markowitz V."/>
            <person name="Cheng J.-F."/>
            <person name="Hugenholtz P."/>
            <person name="Woyke T."/>
            <person name="Wu D."/>
            <person name="Spring S."/>
            <person name="Brambilla E."/>
            <person name="Klenk H.-P."/>
            <person name="Eisen J.A."/>
        </authorList>
    </citation>
    <scope>NUCLEOTIDE SEQUENCE [LARGE SCALE GENOMIC DNA]</scope>
    <source>
        <strain>SNP6</strain>
    </source>
</reference>
<evidence type="ECO:0000259" key="5">
    <source>
        <dbReference type="Pfam" id="PF17147"/>
    </source>
</evidence>